<dbReference type="RefSeq" id="WP_126447048.1">
    <property type="nucleotide sequence ID" value="NZ_CP034549.1"/>
</dbReference>
<dbReference type="KEGG" id="noj:EJ995_07170"/>
<keyword evidence="1" id="KW-0812">Transmembrane</keyword>
<feature type="transmembrane region" description="Helical" evidence="1">
    <location>
        <begin position="266"/>
        <end position="284"/>
    </location>
</feature>
<gene>
    <name evidence="3" type="ORF">EJ995_07170</name>
</gene>
<dbReference type="InterPro" id="IPR050834">
    <property type="entry name" value="Glycosyltransf_2"/>
</dbReference>
<proteinExistence type="predicted"/>
<dbReference type="GO" id="GO:0016740">
    <property type="term" value="F:transferase activity"/>
    <property type="evidence" value="ECO:0007669"/>
    <property type="project" value="UniProtKB-KW"/>
</dbReference>
<feature type="transmembrane region" description="Helical" evidence="1">
    <location>
        <begin position="290"/>
        <end position="314"/>
    </location>
</feature>
<feature type="domain" description="Glycosyltransferase 2-like" evidence="2">
    <location>
        <begin position="7"/>
        <end position="135"/>
    </location>
</feature>
<evidence type="ECO:0000313" key="3">
    <source>
        <dbReference type="EMBL" id="AZQ44021.1"/>
    </source>
</evidence>
<sequence>MQPLEYSFIIPVYNRPDEVEALLSSLSRLEFERAFEVVIIEDGSMDRCDGVCSRFRESLNISYFYKKNTGPGDSRNYGMQHANGNYFIILDSDCIIPDQYLNHVDAYLSINYVDCYGGPDAAHENFTVLQKAINYSMTSILTTGGIRGGDVQVNKFQPRSFNMGLSKEAFEATGGYGNIHPGEDPDLSIRLWNAGYKTALINEAHVYHERRTSWRLFYKQVRKFGMVRVILNKWHPSTAKLTYWFPTLFCVFVAMAILWAICGWFWYLYLVLVYVAIVFIHSTFKNGFKVGTYSVMATLIQFTGYGLGFLTSFIQINVRGRDEREAFPHLFF</sequence>
<accession>A0A3S9MXP8</accession>
<dbReference type="SUPFAM" id="SSF53448">
    <property type="entry name" value="Nucleotide-diphospho-sugar transferases"/>
    <property type="match status" value="1"/>
</dbReference>
<dbReference type="AlphaFoldDB" id="A0A3S9MXP8"/>
<reference evidence="3 4" key="1">
    <citation type="submission" date="2018-12" db="EMBL/GenBank/DDBJ databases">
        <title>Complete genome of Nonlabens sp. MJ115.</title>
        <authorList>
            <person name="Choi H.S."/>
            <person name="Jung J."/>
        </authorList>
    </citation>
    <scope>NUCLEOTIDE SEQUENCE [LARGE SCALE GENOMIC DNA]</scope>
    <source>
        <strain evidence="3 4">MJ115</strain>
    </source>
</reference>
<dbReference type="InterPro" id="IPR001173">
    <property type="entry name" value="Glyco_trans_2-like"/>
</dbReference>
<dbReference type="PANTHER" id="PTHR43685:SF2">
    <property type="entry name" value="GLYCOSYLTRANSFERASE 2-LIKE DOMAIN-CONTAINING PROTEIN"/>
    <property type="match status" value="1"/>
</dbReference>
<feature type="transmembrane region" description="Helical" evidence="1">
    <location>
        <begin position="241"/>
        <end position="261"/>
    </location>
</feature>
<dbReference type="InterPro" id="IPR029044">
    <property type="entry name" value="Nucleotide-diphossugar_trans"/>
</dbReference>
<protein>
    <submittedName>
        <fullName evidence="3">Glycosyltransferase</fullName>
    </submittedName>
</protein>
<keyword evidence="3" id="KW-0808">Transferase</keyword>
<dbReference type="PANTHER" id="PTHR43685">
    <property type="entry name" value="GLYCOSYLTRANSFERASE"/>
    <property type="match status" value="1"/>
</dbReference>
<keyword evidence="1" id="KW-0472">Membrane</keyword>
<dbReference type="Gene3D" id="3.90.550.10">
    <property type="entry name" value="Spore Coat Polysaccharide Biosynthesis Protein SpsA, Chain A"/>
    <property type="match status" value="1"/>
</dbReference>
<evidence type="ECO:0000313" key="4">
    <source>
        <dbReference type="Proteomes" id="UP000279600"/>
    </source>
</evidence>
<dbReference type="Proteomes" id="UP000279600">
    <property type="component" value="Chromosome"/>
</dbReference>
<dbReference type="EMBL" id="CP034549">
    <property type="protein sequence ID" value="AZQ44021.1"/>
    <property type="molecule type" value="Genomic_DNA"/>
</dbReference>
<name>A0A3S9MXP8_9FLAO</name>
<evidence type="ECO:0000259" key="2">
    <source>
        <dbReference type="Pfam" id="PF00535"/>
    </source>
</evidence>
<keyword evidence="4" id="KW-1185">Reference proteome</keyword>
<dbReference type="Pfam" id="PF00535">
    <property type="entry name" value="Glycos_transf_2"/>
    <property type="match status" value="1"/>
</dbReference>
<organism evidence="3 4">
    <name type="scientific">Nonlabens ponticola</name>
    <dbReference type="NCBI Taxonomy" id="2496866"/>
    <lineage>
        <taxon>Bacteria</taxon>
        <taxon>Pseudomonadati</taxon>
        <taxon>Bacteroidota</taxon>
        <taxon>Flavobacteriia</taxon>
        <taxon>Flavobacteriales</taxon>
        <taxon>Flavobacteriaceae</taxon>
        <taxon>Nonlabens</taxon>
    </lineage>
</organism>
<keyword evidence="1" id="KW-1133">Transmembrane helix</keyword>
<dbReference type="OrthoDB" id="9813550at2"/>
<evidence type="ECO:0000256" key="1">
    <source>
        <dbReference type="SAM" id="Phobius"/>
    </source>
</evidence>